<dbReference type="Pfam" id="PF13919">
    <property type="entry name" value="ASXH"/>
    <property type="match status" value="1"/>
</dbReference>
<dbReference type="RefSeq" id="XP_040787202.1">
    <property type="nucleotide sequence ID" value="XM_040928587.1"/>
</dbReference>
<evidence type="ECO:0000313" key="4">
    <source>
        <dbReference type="Proteomes" id="UP000800039"/>
    </source>
</evidence>
<feature type="region of interest" description="Disordered" evidence="1">
    <location>
        <begin position="1"/>
        <end position="123"/>
    </location>
</feature>
<feature type="compositionally biased region" description="Polar residues" evidence="1">
    <location>
        <begin position="1"/>
        <end position="13"/>
    </location>
</feature>
<dbReference type="AlphaFoldDB" id="A0A9P4L7U0"/>
<dbReference type="GeneID" id="63845840"/>
<name>A0A9P4L7U0_9PLEO</name>
<feature type="domain" description="ASX DEUBAD" evidence="2">
    <location>
        <begin position="125"/>
        <end position="253"/>
    </location>
</feature>
<reference evidence="3" key="1">
    <citation type="submission" date="2020-01" db="EMBL/GenBank/DDBJ databases">
        <authorList>
            <consortium name="DOE Joint Genome Institute"/>
            <person name="Haridas S."/>
            <person name="Albert R."/>
            <person name="Binder M."/>
            <person name="Bloem J."/>
            <person name="Labutti K."/>
            <person name="Salamov A."/>
            <person name="Andreopoulos B."/>
            <person name="Baker S.E."/>
            <person name="Barry K."/>
            <person name="Bills G."/>
            <person name="Bluhm B.H."/>
            <person name="Cannon C."/>
            <person name="Castanera R."/>
            <person name="Culley D.E."/>
            <person name="Daum C."/>
            <person name="Ezra D."/>
            <person name="Gonzalez J.B."/>
            <person name="Henrissat B."/>
            <person name="Kuo A."/>
            <person name="Liang C."/>
            <person name="Lipzen A."/>
            <person name="Lutzoni F."/>
            <person name="Magnuson J."/>
            <person name="Mondo S."/>
            <person name="Nolan M."/>
            <person name="Ohm R."/>
            <person name="Pangilinan J."/>
            <person name="Park H.-J."/>
            <person name="Ramirez L."/>
            <person name="Alfaro M."/>
            <person name="Sun H."/>
            <person name="Tritt A."/>
            <person name="Yoshinaga Y."/>
            <person name="Zwiers L.-H."/>
            <person name="Turgeon B.G."/>
            <person name="Goodwin S.B."/>
            <person name="Spatafora J.W."/>
            <person name="Crous P.W."/>
            <person name="Grigoriev I.V."/>
        </authorList>
    </citation>
    <scope>NUCLEOTIDE SEQUENCE</scope>
    <source>
        <strain evidence="3">CBS 394.84</strain>
    </source>
</reference>
<keyword evidence="4" id="KW-1185">Reference proteome</keyword>
<dbReference type="OrthoDB" id="2289918at2759"/>
<dbReference type="Proteomes" id="UP000800039">
    <property type="component" value="Unassembled WGS sequence"/>
</dbReference>
<accession>A0A9P4L7U0</accession>
<feature type="compositionally biased region" description="Basic and acidic residues" evidence="1">
    <location>
        <begin position="100"/>
        <end position="113"/>
    </location>
</feature>
<feature type="compositionally biased region" description="Polar residues" evidence="1">
    <location>
        <begin position="25"/>
        <end position="38"/>
    </location>
</feature>
<dbReference type="InterPro" id="IPR028020">
    <property type="entry name" value="ASX_DEUBAD_dom"/>
</dbReference>
<organism evidence="3 4">
    <name type="scientific">Cucurbitaria berberidis CBS 394.84</name>
    <dbReference type="NCBI Taxonomy" id="1168544"/>
    <lineage>
        <taxon>Eukaryota</taxon>
        <taxon>Fungi</taxon>
        <taxon>Dikarya</taxon>
        <taxon>Ascomycota</taxon>
        <taxon>Pezizomycotina</taxon>
        <taxon>Dothideomycetes</taxon>
        <taxon>Pleosporomycetidae</taxon>
        <taxon>Pleosporales</taxon>
        <taxon>Pleosporineae</taxon>
        <taxon>Cucurbitariaceae</taxon>
        <taxon>Cucurbitaria</taxon>
    </lineage>
</organism>
<evidence type="ECO:0000259" key="2">
    <source>
        <dbReference type="Pfam" id="PF13919"/>
    </source>
</evidence>
<sequence length="256" mass="28275">MTSTSEPTVSSQPALAPALELDASTMPSPSMVTNSALEQTPKRGRQDEDDEEDTPPPKKPATKPKAQPKPKAVPVTKKTTARKAACTPLTPSNRPTRNRKAPERFEAFEENSKPKALPSKKGSSKVFDPVFITTNSTSRLSKADVYHMLLEGPAWTSLSAEQQSTLISMLPRDPTNQAILERLRTGEMEGTRPHAFSISNDCFRTDVAKFKEDLKNGHLAKTWQATAEQAVVERAAGEFDEWKAEEAELWWGQKSK</sequence>
<comment type="caution">
    <text evidence="3">The sequence shown here is derived from an EMBL/GenBank/DDBJ whole genome shotgun (WGS) entry which is preliminary data.</text>
</comment>
<gene>
    <name evidence="3" type="ORF">K460DRAFT_282683</name>
</gene>
<dbReference type="EMBL" id="ML976616">
    <property type="protein sequence ID" value="KAF1844639.1"/>
    <property type="molecule type" value="Genomic_DNA"/>
</dbReference>
<feature type="compositionally biased region" description="Low complexity" evidence="1">
    <location>
        <begin position="69"/>
        <end position="88"/>
    </location>
</feature>
<evidence type="ECO:0000313" key="3">
    <source>
        <dbReference type="EMBL" id="KAF1844639.1"/>
    </source>
</evidence>
<evidence type="ECO:0000256" key="1">
    <source>
        <dbReference type="SAM" id="MobiDB-lite"/>
    </source>
</evidence>
<protein>
    <recommendedName>
        <fullName evidence="2">ASX DEUBAD domain-containing protein</fullName>
    </recommendedName>
</protein>
<proteinExistence type="predicted"/>